<dbReference type="EMBL" id="ATLV01013903">
    <property type="status" value="NOT_ANNOTATED_CDS"/>
    <property type="molecule type" value="Genomic_DNA"/>
</dbReference>
<organism evidence="3">
    <name type="scientific">Anopheles sinensis</name>
    <name type="common">Mosquito</name>
    <dbReference type="NCBI Taxonomy" id="74873"/>
    <lineage>
        <taxon>Eukaryota</taxon>
        <taxon>Metazoa</taxon>
        <taxon>Ecdysozoa</taxon>
        <taxon>Arthropoda</taxon>
        <taxon>Hexapoda</taxon>
        <taxon>Insecta</taxon>
        <taxon>Pterygota</taxon>
        <taxon>Neoptera</taxon>
        <taxon>Endopterygota</taxon>
        <taxon>Diptera</taxon>
        <taxon>Nematocera</taxon>
        <taxon>Culicoidea</taxon>
        <taxon>Culicidae</taxon>
        <taxon>Anophelinae</taxon>
        <taxon>Anopheles</taxon>
    </lineage>
</organism>
<dbReference type="Proteomes" id="UP000030765">
    <property type="component" value="Unassembled WGS sequence"/>
</dbReference>
<feature type="compositionally biased region" description="Basic and acidic residues" evidence="1">
    <location>
        <begin position="66"/>
        <end position="79"/>
    </location>
</feature>
<dbReference type="EMBL" id="KE524908">
    <property type="protein sequence ID" value="KFB38250.1"/>
    <property type="molecule type" value="Genomic_DNA"/>
</dbReference>
<evidence type="ECO:0000313" key="3">
    <source>
        <dbReference type="EMBL" id="KFB38250.1"/>
    </source>
</evidence>
<protein>
    <submittedName>
        <fullName evidence="3">AGAP002781-PA-like protein</fullName>
    </submittedName>
</protein>
<feature type="signal peptide" evidence="2">
    <location>
        <begin position="1"/>
        <end position="32"/>
    </location>
</feature>
<evidence type="ECO:0000313" key="4">
    <source>
        <dbReference type="EnsemblMetazoa" id="ASIC005569-PA"/>
    </source>
</evidence>
<dbReference type="VEuPathDB" id="VectorBase:ASIC005569"/>
<dbReference type="EnsemblMetazoa" id="ASIC005569-RA">
    <property type="protein sequence ID" value="ASIC005569-PA"/>
    <property type="gene ID" value="ASIC005569"/>
</dbReference>
<reference evidence="4" key="2">
    <citation type="submission" date="2020-05" db="UniProtKB">
        <authorList>
            <consortium name="EnsemblMetazoa"/>
        </authorList>
    </citation>
    <scope>IDENTIFICATION</scope>
</reference>
<keyword evidence="2" id="KW-0732">Signal</keyword>
<proteinExistence type="predicted"/>
<feature type="region of interest" description="Disordered" evidence="1">
    <location>
        <begin position="33"/>
        <end position="79"/>
    </location>
</feature>
<evidence type="ECO:0000313" key="5">
    <source>
        <dbReference type="Proteomes" id="UP000030765"/>
    </source>
</evidence>
<reference evidence="3 5" key="1">
    <citation type="journal article" date="2014" name="BMC Genomics">
        <title>Genome sequence of Anopheles sinensis provides insight into genetics basis of mosquito competence for malaria parasites.</title>
        <authorList>
            <person name="Zhou D."/>
            <person name="Zhang D."/>
            <person name="Ding G."/>
            <person name="Shi L."/>
            <person name="Hou Q."/>
            <person name="Ye Y."/>
            <person name="Xu Y."/>
            <person name="Zhou H."/>
            <person name="Xiong C."/>
            <person name="Li S."/>
            <person name="Yu J."/>
            <person name="Hong S."/>
            <person name="Yu X."/>
            <person name="Zou P."/>
            <person name="Chen C."/>
            <person name="Chang X."/>
            <person name="Wang W."/>
            <person name="Lv Y."/>
            <person name="Sun Y."/>
            <person name="Ma L."/>
            <person name="Shen B."/>
            <person name="Zhu C."/>
        </authorList>
    </citation>
    <scope>NUCLEOTIDE SEQUENCE [LARGE SCALE GENOMIC DNA]</scope>
</reference>
<evidence type="ECO:0000256" key="1">
    <source>
        <dbReference type="SAM" id="MobiDB-lite"/>
    </source>
</evidence>
<gene>
    <name evidence="3" type="ORF">ZHAS_00005569</name>
</gene>
<evidence type="ECO:0000256" key="2">
    <source>
        <dbReference type="SAM" id="SignalP"/>
    </source>
</evidence>
<feature type="compositionally biased region" description="Basic and acidic residues" evidence="1">
    <location>
        <begin position="48"/>
        <end position="58"/>
    </location>
</feature>
<feature type="chain" id="PRO_5001783475" evidence="2">
    <location>
        <begin position="33"/>
        <end position="79"/>
    </location>
</feature>
<name>A0A084VJV6_ANOSI</name>
<dbReference type="AlphaFoldDB" id="A0A084VJV6"/>
<sequence length="79" mass="8838">MTKHLWNCDTSWRCVQALAVILTILLLPGSEAQKEVSEGQSMGTFVLRNREGTRDRQGASRQTEGAAKKPDSRKPEHVM</sequence>
<accession>A0A084VJV6</accession>
<keyword evidence="5" id="KW-1185">Reference proteome</keyword>